<comment type="caution">
    <text evidence="2">The sequence shown here is derived from an EMBL/GenBank/DDBJ whole genome shotgun (WGS) entry which is preliminary data.</text>
</comment>
<evidence type="ECO:0000313" key="3">
    <source>
        <dbReference type="EMBL" id="GBP97013.1"/>
    </source>
</evidence>
<keyword evidence="4" id="KW-1185">Reference proteome</keyword>
<dbReference type="EMBL" id="BGZK01002856">
    <property type="protein sequence ID" value="GBP97013.1"/>
    <property type="molecule type" value="Genomic_DNA"/>
</dbReference>
<gene>
    <name evidence="2" type="ORF">EVAR_100328_1</name>
    <name evidence="3" type="ORF">EVAR_100334_1</name>
</gene>
<dbReference type="AlphaFoldDB" id="A0A4C1ZME2"/>
<dbReference type="EMBL" id="BGZK01002016">
    <property type="protein sequence ID" value="GBP89656.1"/>
    <property type="molecule type" value="Genomic_DNA"/>
</dbReference>
<accession>A0A4C1ZME2</accession>
<name>A0A4C1ZME2_EUMVA</name>
<proteinExistence type="predicted"/>
<evidence type="ECO:0000313" key="4">
    <source>
        <dbReference type="Proteomes" id="UP000299102"/>
    </source>
</evidence>
<evidence type="ECO:0000256" key="1">
    <source>
        <dbReference type="SAM" id="MobiDB-lite"/>
    </source>
</evidence>
<reference evidence="2 4" key="1">
    <citation type="journal article" date="2019" name="Commun. Biol.">
        <title>The bagworm genome reveals a unique fibroin gene that provides high tensile strength.</title>
        <authorList>
            <person name="Kono N."/>
            <person name="Nakamura H."/>
            <person name="Ohtoshi R."/>
            <person name="Tomita M."/>
            <person name="Numata K."/>
            <person name="Arakawa K."/>
        </authorList>
    </citation>
    <scope>NUCLEOTIDE SEQUENCE [LARGE SCALE GENOMIC DNA]</scope>
</reference>
<dbReference type="Proteomes" id="UP000299102">
    <property type="component" value="Unassembled WGS sequence"/>
</dbReference>
<evidence type="ECO:0000313" key="2">
    <source>
        <dbReference type="EMBL" id="GBP89656.1"/>
    </source>
</evidence>
<feature type="compositionally biased region" description="Polar residues" evidence="1">
    <location>
        <begin position="70"/>
        <end position="79"/>
    </location>
</feature>
<sequence>MHYDLEAKRSSDLVVKSDAFQLRGTGFDLDSGRTERCNFNLNQIKAPTVPHRGSQAIGLGRNHRAGDEMISSTNVQPDD</sequence>
<protein>
    <submittedName>
        <fullName evidence="2">Uncharacterized protein</fullName>
    </submittedName>
</protein>
<feature type="region of interest" description="Disordered" evidence="1">
    <location>
        <begin position="51"/>
        <end position="79"/>
    </location>
</feature>
<organism evidence="2 4">
    <name type="scientific">Eumeta variegata</name>
    <name type="common">Bagworm moth</name>
    <name type="synonym">Eumeta japonica</name>
    <dbReference type="NCBI Taxonomy" id="151549"/>
    <lineage>
        <taxon>Eukaryota</taxon>
        <taxon>Metazoa</taxon>
        <taxon>Ecdysozoa</taxon>
        <taxon>Arthropoda</taxon>
        <taxon>Hexapoda</taxon>
        <taxon>Insecta</taxon>
        <taxon>Pterygota</taxon>
        <taxon>Neoptera</taxon>
        <taxon>Endopterygota</taxon>
        <taxon>Lepidoptera</taxon>
        <taxon>Glossata</taxon>
        <taxon>Ditrysia</taxon>
        <taxon>Tineoidea</taxon>
        <taxon>Psychidae</taxon>
        <taxon>Oiketicinae</taxon>
        <taxon>Eumeta</taxon>
    </lineage>
</organism>